<dbReference type="PROSITE" id="PS00105">
    <property type="entry name" value="AA_TRANSFER_CLASS_1"/>
    <property type="match status" value="1"/>
</dbReference>
<dbReference type="CDD" id="cd00609">
    <property type="entry name" value="AAT_like"/>
    <property type="match status" value="1"/>
</dbReference>
<dbReference type="InterPro" id="IPR004838">
    <property type="entry name" value="NHTrfase_class1_PyrdxlP-BS"/>
</dbReference>
<dbReference type="InterPro" id="IPR015421">
    <property type="entry name" value="PyrdxlP-dep_Trfase_major"/>
</dbReference>
<dbReference type="FunFam" id="3.40.640.10:FF:000033">
    <property type="entry name" value="Aspartate aminotransferase"/>
    <property type="match status" value="1"/>
</dbReference>
<dbReference type="Proteomes" id="UP000076079">
    <property type="component" value="Chromosome"/>
</dbReference>
<dbReference type="GO" id="GO:0016212">
    <property type="term" value="F:kynurenine-oxoglutarate transaminase activity"/>
    <property type="evidence" value="ECO:0007669"/>
    <property type="project" value="TreeGrafter"/>
</dbReference>
<dbReference type="SUPFAM" id="SSF53383">
    <property type="entry name" value="PLP-dependent transferases"/>
    <property type="match status" value="1"/>
</dbReference>
<evidence type="ECO:0000256" key="6">
    <source>
        <dbReference type="RuleBase" id="RU000481"/>
    </source>
</evidence>
<dbReference type="InterPro" id="IPR051326">
    <property type="entry name" value="Kynurenine-oxoglutarate_AT"/>
</dbReference>
<dbReference type="Gene3D" id="3.90.1150.10">
    <property type="entry name" value="Aspartate Aminotransferase, domain 1"/>
    <property type="match status" value="1"/>
</dbReference>
<organism evidence="8 9">
    <name type="scientific">Luteitalea pratensis</name>
    <dbReference type="NCBI Taxonomy" id="1855912"/>
    <lineage>
        <taxon>Bacteria</taxon>
        <taxon>Pseudomonadati</taxon>
        <taxon>Acidobacteriota</taxon>
        <taxon>Vicinamibacteria</taxon>
        <taxon>Vicinamibacterales</taxon>
        <taxon>Vicinamibacteraceae</taxon>
        <taxon>Luteitalea</taxon>
    </lineage>
</organism>
<keyword evidence="5" id="KW-0663">Pyridoxal phosphate</keyword>
<proteinExistence type="inferred from homology"/>
<dbReference type="InterPro" id="IPR015424">
    <property type="entry name" value="PyrdxlP-dep_Trfase"/>
</dbReference>
<dbReference type="EC" id="2.6.1.-" evidence="6"/>
<sequence length="408" mass="44443">MDRSESGPYQDMLKPSDKASRFTESVIREMTRVALAHGAVNLSQGFPDFPAPDQVKAAAIRAVEDDVNQYAVTWGAPSLRAAIGAHMQRHYDVAVDVDRQVTVCCGSTEAMIATLLATVNPGDEVIVFEPYYENYGPDAILSGATPRYVRLHEPGWSIDANELRAAVTSKTRAMVLNSPHNPTGKVFTREELELVAALCQEHDLLAITDEIYEFIVYGEARHVPLCTLPGMADRTVTISSLSKSFSVTGWRVGWAIAPPHLAGAIRKVHDFLTVGAPAPLQEAAAFALNMPDTYFGSLASHYDLRRQRCLSVLERCGFAPRSPAGAYYVMTDIREPLARARRQGKGPAAGDDVSAARWLATEVGVAAVPGSSFYRAGSGGRECLRFCFCKKEETLAAAEERLFRAFLG</sequence>
<dbReference type="KEGG" id="abac:LuPra_02835"/>
<dbReference type="InterPro" id="IPR004839">
    <property type="entry name" value="Aminotransferase_I/II_large"/>
</dbReference>
<dbReference type="PATRIC" id="fig|1813736.3.peg.3026"/>
<evidence type="ECO:0000256" key="5">
    <source>
        <dbReference type="ARBA" id="ARBA00022898"/>
    </source>
</evidence>
<feature type="domain" description="Aminotransferase class I/classII large" evidence="7">
    <location>
        <begin position="40"/>
        <end position="399"/>
    </location>
</feature>
<keyword evidence="3 6" id="KW-0032">Aminotransferase</keyword>
<dbReference type="Pfam" id="PF00155">
    <property type="entry name" value="Aminotran_1_2"/>
    <property type="match status" value="1"/>
</dbReference>
<evidence type="ECO:0000256" key="4">
    <source>
        <dbReference type="ARBA" id="ARBA00022679"/>
    </source>
</evidence>
<dbReference type="OrthoDB" id="9802328at2"/>
<dbReference type="GO" id="GO:0005737">
    <property type="term" value="C:cytoplasm"/>
    <property type="evidence" value="ECO:0007669"/>
    <property type="project" value="TreeGrafter"/>
</dbReference>
<evidence type="ECO:0000313" key="9">
    <source>
        <dbReference type="Proteomes" id="UP000076079"/>
    </source>
</evidence>
<comment type="similarity">
    <text evidence="2 6">Belongs to the class-I pyridoxal-phosphate-dependent aminotransferase family.</text>
</comment>
<evidence type="ECO:0000256" key="1">
    <source>
        <dbReference type="ARBA" id="ARBA00001933"/>
    </source>
</evidence>
<reference evidence="9" key="2">
    <citation type="submission" date="2016-04" db="EMBL/GenBank/DDBJ databases">
        <title>First Complete Genome Sequence of a Subdivision 6 Acidobacterium.</title>
        <authorList>
            <person name="Huang S."/>
            <person name="Vieira S."/>
            <person name="Bunk B."/>
            <person name="Riedel T."/>
            <person name="Sproeer C."/>
            <person name="Overmann J."/>
        </authorList>
    </citation>
    <scope>NUCLEOTIDE SEQUENCE [LARGE SCALE GENOMIC DNA]</scope>
    <source>
        <strain evidence="9">DSM 100886 HEG_-6_39</strain>
    </source>
</reference>
<dbReference type="AlphaFoldDB" id="A0A143PLY3"/>
<dbReference type="GO" id="GO:0030170">
    <property type="term" value="F:pyridoxal phosphate binding"/>
    <property type="evidence" value="ECO:0007669"/>
    <property type="project" value="InterPro"/>
</dbReference>
<name>A0A143PLY3_LUTPR</name>
<evidence type="ECO:0000259" key="7">
    <source>
        <dbReference type="Pfam" id="PF00155"/>
    </source>
</evidence>
<keyword evidence="9" id="KW-1185">Reference proteome</keyword>
<dbReference type="STRING" id="1855912.LuPra_02835"/>
<dbReference type="InterPro" id="IPR015422">
    <property type="entry name" value="PyrdxlP-dep_Trfase_small"/>
</dbReference>
<keyword evidence="4 6" id="KW-0808">Transferase</keyword>
<accession>A0A143PLY3</accession>
<dbReference type="RefSeq" id="WP_110171351.1">
    <property type="nucleotide sequence ID" value="NZ_CP015136.1"/>
</dbReference>
<dbReference type="PANTHER" id="PTHR43807:SF20">
    <property type="entry name" value="FI04487P"/>
    <property type="match status" value="1"/>
</dbReference>
<gene>
    <name evidence="8" type="primary">dapC</name>
    <name evidence="8" type="ORF">LuPra_02835</name>
</gene>
<dbReference type="PANTHER" id="PTHR43807">
    <property type="entry name" value="FI04487P"/>
    <property type="match status" value="1"/>
</dbReference>
<dbReference type="EMBL" id="CP015136">
    <property type="protein sequence ID" value="AMY09615.1"/>
    <property type="molecule type" value="Genomic_DNA"/>
</dbReference>
<protein>
    <recommendedName>
        <fullName evidence="6">Aminotransferase</fullName>
        <ecNumber evidence="6">2.6.1.-</ecNumber>
    </recommendedName>
</protein>
<evidence type="ECO:0000256" key="2">
    <source>
        <dbReference type="ARBA" id="ARBA00007441"/>
    </source>
</evidence>
<evidence type="ECO:0000256" key="3">
    <source>
        <dbReference type="ARBA" id="ARBA00022576"/>
    </source>
</evidence>
<comment type="cofactor">
    <cofactor evidence="1 6">
        <name>pyridoxal 5'-phosphate</name>
        <dbReference type="ChEBI" id="CHEBI:597326"/>
    </cofactor>
</comment>
<dbReference type="Gene3D" id="3.40.640.10">
    <property type="entry name" value="Type I PLP-dependent aspartate aminotransferase-like (Major domain)"/>
    <property type="match status" value="1"/>
</dbReference>
<reference evidence="8 9" key="1">
    <citation type="journal article" date="2016" name="Genome Announc.">
        <title>First Complete Genome Sequence of a Subdivision 6 Acidobacterium Strain.</title>
        <authorList>
            <person name="Huang S."/>
            <person name="Vieira S."/>
            <person name="Bunk B."/>
            <person name="Riedel T."/>
            <person name="Sproer C."/>
            <person name="Overmann J."/>
        </authorList>
    </citation>
    <scope>NUCLEOTIDE SEQUENCE [LARGE SCALE GENOMIC DNA]</scope>
    <source>
        <strain evidence="9">DSM 100886 HEG_-6_39</strain>
    </source>
</reference>
<evidence type="ECO:0000313" key="8">
    <source>
        <dbReference type="EMBL" id="AMY09615.1"/>
    </source>
</evidence>